<evidence type="ECO:0000313" key="2">
    <source>
        <dbReference type="EMBL" id="CAI9094599.1"/>
    </source>
</evidence>
<accession>A0AAV1CIX2</accession>
<proteinExistence type="predicted"/>
<dbReference type="Proteomes" id="UP001161247">
    <property type="component" value="Chromosome 2"/>
</dbReference>
<protein>
    <submittedName>
        <fullName evidence="2">OLC1v1030362C1</fullName>
    </submittedName>
</protein>
<gene>
    <name evidence="2" type="ORF">OLC1_LOCUS5722</name>
</gene>
<organism evidence="2 3">
    <name type="scientific">Oldenlandia corymbosa var. corymbosa</name>
    <dbReference type="NCBI Taxonomy" id="529605"/>
    <lineage>
        <taxon>Eukaryota</taxon>
        <taxon>Viridiplantae</taxon>
        <taxon>Streptophyta</taxon>
        <taxon>Embryophyta</taxon>
        <taxon>Tracheophyta</taxon>
        <taxon>Spermatophyta</taxon>
        <taxon>Magnoliopsida</taxon>
        <taxon>eudicotyledons</taxon>
        <taxon>Gunneridae</taxon>
        <taxon>Pentapetalae</taxon>
        <taxon>asterids</taxon>
        <taxon>lamiids</taxon>
        <taxon>Gentianales</taxon>
        <taxon>Rubiaceae</taxon>
        <taxon>Rubioideae</taxon>
        <taxon>Spermacoceae</taxon>
        <taxon>Hedyotis-Oldenlandia complex</taxon>
        <taxon>Oldenlandia</taxon>
    </lineage>
</organism>
<dbReference type="AlphaFoldDB" id="A0AAV1CIX2"/>
<reference evidence="2" key="1">
    <citation type="submission" date="2023-03" db="EMBL/GenBank/DDBJ databases">
        <authorList>
            <person name="Julca I."/>
        </authorList>
    </citation>
    <scope>NUCLEOTIDE SEQUENCE</scope>
</reference>
<dbReference type="EMBL" id="OX459119">
    <property type="protein sequence ID" value="CAI9094599.1"/>
    <property type="molecule type" value="Genomic_DNA"/>
</dbReference>
<keyword evidence="3" id="KW-1185">Reference proteome</keyword>
<evidence type="ECO:0000313" key="3">
    <source>
        <dbReference type="Proteomes" id="UP001161247"/>
    </source>
</evidence>
<sequence length="54" mass="5371">MVSTGDAKKQEVKEGVIGCSGVGAGTHGAIARSSQTEDPKTTAIEIDTGGSSHI</sequence>
<evidence type="ECO:0000256" key="1">
    <source>
        <dbReference type="SAM" id="MobiDB-lite"/>
    </source>
</evidence>
<name>A0AAV1CIX2_OLDCO</name>
<feature type="region of interest" description="Disordered" evidence="1">
    <location>
        <begin position="18"/>
        <end position="54"/>
    </location>
</feature>